<sequence>MPTSVQESSAASPRAAAPRLPGAVALLTGALSYAVLTVAYVVTNRATPQPGTPGRDILRYVRDNGTAIDLGAFLLLVAAVLLVPVAATLARLVRHRQSADMSAAAATAALAGGVLASGALASSAVLAWTLGRLPEQAPAALARALADLSFLTGGIGYAVSFALLAAGTCLAARGSGILPRACATTGLVIAAAGLAATLTLVVFGFSYLLPVVRFGGTAWLVWAALALARPRSAAPGANA</sequence>
<keyword evidence="1" id="KW-0472">Membrane</keyword>
<name>A0ABV9XHI3_9ACTN</name>
<comment type="caution">
    <text evidence="2">The sequence shown here is derived from an EMBL/GenBank/DDBJ whole genome shotgun (WGS) entry which is preliminary data.</text>
</comment>
<dbReference type="InterPro" id="IPR025495">
    <property type="entry name" value="DUF4386"/>
</dbReference>
<feature type="transmembrane region" description="Helical" evidence="1">
    <location>
        <begin position="150"/>
        <end position="172"/>
    </location>
</feature>
<feature type="transmembrane region" description="Helical" evidence="1">
    <location>
        <begin position="211"/>
        <end position="228"/>
    </location>
</feature>
<gene>
    <name evidence="2" type="ORF">ACFPM3_17435</name>
</gene>
<dbReference type="Pfam" id="PF14329">
    <property type="entry name" value="DUF4386"/>
    <property type="match status" value="1"/>
</dbReference>
<organism evidence="2 3">
    <name type="scientific">Streptomyces coeruleoprunus</name>
    <dbReference type="NCBI Taxonomy" id="285563"/>
    <lineage>
        <taxon>Bacteria</taxon>
        <taxon>Bacillati</taxon>
        <taxon>Actinomycetota</taxon>
        <taxon>Actinomycetes</taxon>
        <taxon>Kitasatosporales</taxon>
        <taxon>Streptomycetaceae</taxon>
        <taxon>Streptomyces</taxon>
    </lineage>
</organism>
<evidence type="ECO:0000256" key="1">
    <source>
        <dbReference type="SAM" id="Phobius"/>
    </source>
</evidence>
<dbReference type="Proteomes" id="UP001595829">
    <property type="component" value="Unassembled WGS sequence"/>
</dbReference>
<protein>
    <submittedName>
        <fullName evidence="2">DUF4386 family protein</fullName>
    </submittedName>
</protein>
<proteinExistence type="predicted"/>
<keyword evidence="3" id="KW-1185">Reference proteome</keyword>
<feature type="transmembrane region" description="Helical" evidence="1">
    <location>
        <begin position="105"/>
        <end position="130"/>
    </location>
</feature>
<reference evidence="3" key="1">
    <citation type="journal article" date="2019" name="Int. J. Syst. Evol. Microbiol.">
        <title>The Global Catalogue of Microorganisms (GCM) 10K type strain sequencing project: providing services to taxonomists for standard genome sequencing and annotation.</title>
        <authorList>
            <consortium name="The Broad Institute Genomics Platform"/>
            <consortium name="The Broad Institute Genome Sequencing Center for Infectious Disease"/>
            <person name="Wu L."/>
            <person name="Ma J."/>
        </authorList>
    </citation>
    <scope>NUCLEOTIDE SEQUENCE [LARGE SCALE GENOMIC DNA]</scope>
    <source>
        <strain evidence="3">CGMCC 4.1648</strain>
    </source>
</reference>
<keyword evidence="1" id="KW-0812">Transmembrane</keyword>
<feature type="transmembrane region" description="Helical" evidence="1">
    <location>
        <begin position="184"/>
        <end position="205"/>
    </location>
</feature>
<evidence type="ECO:0000313" key="2">
    <source>
        <dbReference type="EMBL" id="MFC5023924.1"/>
    </source>
</evidence>
<dbReference type="EMBL" id="JBHSJD010000013">
    <property type="protein sequence ID" value="MFC5023924.1"/>
    <property type="molecule type" value="Genomic_DNA"/>
</dbReference>
<feature type="transmembrane region" description="Helical" evidence="1">
    <location>
        <begin position="20"/>
        <end position="42"/>
    </location>
</feature>
<keyword evidence="1" id="KW-1133">Transmembrane helix</keyword>
<feature type="transmembrane region" description="Helical" evidence="1">
    <location>
        <begin position="70"/>
        <end position="93"/>
    </location>
</feature>
<dbReference type="RefSeq" id="WP_345687042.1">
    <property type="nucleotide sequence ID" value="NZ_BAABIT010000001.1"/>
</dbReference>
<accession>A0ABV9XHI3</accession>
<evidence type="ECO:0000313" key="3">
    <source>
        <dbReference type="Proteomes" id="UP001595829"/>
    </source>
</evidence>